<dbReference type="EMBL" id="HG994373">
    <property type="protein sequence ID" value="CAF1723932.1"/>
    <property type="molecule type" value="Genomic_DNA"/>
</dbReference>
<dbReference type="AlphaFoldDB" id="A0A078HUL9"/>
<evidence type="ECO:0000313" key="3">
    <source>
        <dbReference type="Proteomes" id="UP000028999"/>
    </source>
</evidence>
<dbReference type="OMA" id="MANSCKM"/>
<gene>
    <name evidence="2" type="primary">BnaC09g14310D</name>
    <name evidence="1" type="ORF">DARMORV10_C09P21040.1</name>
    <name evidence="2" type="ORF">GSBRNA2T00069727001</name>
</gene>
<dbReference type="PaxDb" id="3708-A0A078HUL9"/>
<accession>A0A078HUL9</accession>
<dbReference type="Gramene" id="CDY40473">
    <property type="protein sequence ID" value="CDY40473"/>
    <property type="gene ID" value="GSBRNA2T00069727001"/>
</dbReference>
<organism evidence="2 3">
    <name type="scientific">Brassica napus</name>
    <name type="common">Rape</name>
    <dbReference type="NCBI Taxonomy" id="3708"/>
    <lineage>
        <taxon>Eukaryota</taxon>
        <taxon>Viridiplantae</taxon>
        <taxon>Streptophyta</taxon>
        <taxon>Embryophyta</taxon>
        <taxon>Tracheophyta</taxon>
        <taxon>Spermatophyta</taxon>
        <taxon>Magnoliopsida</taxon>
        <taxon>eudicotyledons</taxon>
        <taxon>Gunneridae</taxon>
        <taxon>Pentapetalae</taxon>
        <taxon>rosids</taxon>
        <taxon>malvids</taxon>
        <taxon>Brassicales</taxon>
        <taxon>Brassicaceae</taxon>
        <taxon>Brassiceae</taxon>
        <taxon>Brassica</taxon>
    </lineage>
</organism>
<keyword evidence="3" id="KW-1185">Reference proteome</keyword>
<proteinExistence type="predicted"/>
<evidence type="ECO:0000313" key="1">
    <source>
        <dbReference type="EMBL" id="CAF1723932.1"/>
    </source>
</evidence>
<reference evidence="2 3" key="1">
    <citation type="journal article" date="2014" name="Science">
        <title>Plant genetics. Early allopolyploid evolution in the post-Neolithic Brassica napus oilseed genome.</title>
        <authorList>
            <person name="Chalhoub B."/>
            <person name="Denoeud F."/>
            <person name="Liu S."/>
            <person name="Parkin I.A."/>
            <person name="Tang H."/>
            <person name="Wang X."/>
            <person name="Chiquet J."/>
            <person name="Belcram H."/>
            <person name="Tong C."/>
            <person name="Samans B."/>
            <person name="Correa M."/>
            <person name="Da Silva C."/>
            <person name="Just J."/>
            <person name="Falentin C."/>
            <person name="Koh C.S."/>
            <person name="Le Clainche I."/>
            <person name="Bernard M."/>
            <person name="Bento P."/>
            <person name="Noel B."/>
            <person name="Labadie K."/>
            <person name="Alberti A."/>
            <person name="Charles M."/>
            <person name="Arnaud D."/>
            <person name="Guo H."/>
            <person name="Daviaud C."/>
            <person name="Alamery S."/>
            <person name="Jabbari K."/>
            <person name="Zhao M."/>
            <person name="Edger P.P."/>
            <person name="Chelaifa H."/>
            <person name="Tack D."/>
            <person name="Lassalle G."/>
            <person name="Mestiri I."/>
            <person name="Schnel N."/>
            <person name="Le Paslier M.C."/>
            <person name="Fan G."/>
            <person name="Renault V."/>
            <person name="Bayer P.E."/>
            <person name="Golicz A.A."/>
            <person name="Manoli S."/>
            <person name="Lee T.H."/>
            <person name="Thi V.H."/>
            <person name="Chalabi S."/>
            <person name="Hu Q."/>
            <person name="Fan C."/>
            <person name="Tollenaere R."/>
            <person name="Lu Y."/>
            <person name="Battail C."/>
            <person name="Shen J."/>
            <person name="Sidebottom C.H."/>
            <person name="Wang X."/>
            <person name="Canaguier A."/>
            <person name="Chauveau A."/>
            <person name="Berard A."/>
            <person name="Deniot G."/>
            <person name="Guan M."/>
            <person name="Liu Z."/>
            <person name="Sun F."/>
            <person name="Lim Y.P."/>
            <person name="Lyons E."/>
            <person name="Town C.D."/>
            <person name="Bancroft I."/>
            <person name="Wang X."/>
            <person name="Meng J."/>
            <person name="Ma J."/>
            <person name="Pires J.C."/>
            <person name="King G.J."/>
            <person name="Brunel D."/>
            <person name="Delourme R."/>
            <person name="Renard M."/>
            <person name="Aury J.M."/>
            <person name="Adams K.L."/>
            <person name="Batley J."/>
            <person name="Snowdon R.J."/>
            <person name="Tost J."/>
            <person name="Edwards D."/>
            <person name="Zhou Y."/>
            <person name="Hua W."/>
            <person name="Sharpe A.G."/>
            <person name="Paterson A.H."/>
            <person name="Guan C."/>
            <person name="Wincker P."/>
        </authorList>
    </citation>
    <scope>NUCLEOTIDE SEQUENCE [LARGE SCALE GENOMIC DNA]</scope>
    <source>
        <strain evidence="3">cv. Darmor-bzh</strain>
    </source>
</reference>
<reference evidence="2" key="2">
    <citation type="submission" date="2014-06" db="EMBL/GenBank/DDBJ databases">
        <authorList>
            <person name="Genoscope - CEA"/>
        </authorList>
    </citation>
    <scope>NUCLEOTIDE SEQUENCE</scope>
</reference>
<dbReference type="EMBL" id="LK032472">
    <property type="protein sequence ID" value="CDY40473.1"/>
    <property type="molecule type" value="Genomic_DNA"/>
</dbReference>
<evidence type="ECO:0000313" key="2">
    <source>
        <dbReference type="EMBL" id="CDY40473.1"/>
    </source>
</evidence>
<dbReference type="Proteomes" id="UP000028999">
    <property type="component" value="Unassembled WGS sequence"/>
</dbReference>
<reference evidence="1" key="3">
    <citation type="submission" date="2021-01" db="EMBL/GenBank/DDBJ databases">
        <authorList>
            <consortium name="Genoscope - CEA"/>
            <person name="William W."/>
        </authorList>
    </citation>
    <scope>NUCLEOTIDE SEQUENCE</scope>
</reference>
<sequence length="81" mass="9663">MQRGYGGWKDVLGWPPVGDCKKRIDRSWSNNKKDLHYINVVMKSWYRRNVWKHSCHVKDMANSCKMLVNKFITCCTRKKNS</sequence>
<protein>
    <submittedName>
        <fullName evidence="1">(rape) hypothetical protein</fullName>
    </submittedName>
    <submittedName>
        <fullName evidence="2">BnaC09g14310D protein</fullName>
    </submittedName>
</protein>
<dbReference type="Proteomes" id="UP001295469">
    <property type="component" value="Chromosome C09"/>
</dbReference>
<name>A0A078HUL9_BRANA</name>